<proteinExistence type="predicted"/>
<dbReference type="Proteomes" id="UP000275078">
    <property type="component" value="Unassembled WGS sequence"/>
</dbReference>
<dbReference type="EMBL" id="ML120030">
    <property type="protein sequence ID" value="RPA70868.1"/>
    <property type="molecule type" value="Genomic_DNA"/>
</dbReference>
<sequence>MVFVNLPSCRTVVSELLERVDAATARATLQLRQFNELLLQVHNLANDYERFLSSGLEGDEFDRLEKESGVVRREIDMEEIQKVFEVLHEFTKARDEKALEDALAGLTKLLEVPEMVVRKPLEWVTQEEREGLMEDERFGELMRGFKFREEDKAAAAGELDGT</sequence>
<protein>
    <submittedName>
        <fullName evidence="1">Uncharacterized protein</fullName>
    </submittedName>
</protein>
<evidence type="ECO:0000313" key="1">
    <source>
        <dbReference type="EMBL" id="RPA70868.1"/>
    </source>
</evidence>
<accession>A0A3N4HCM5</accession>
<dbReference type="AlphaFoldDB" id="A0A3N4HCM5"/>
<name>A0A3N4HCM5_ASCIM</name>
<reference evidence="1 2" key="1">
    <citation type="journal article" date="2018" name="Nat. Ecol. Evol.">
        <title>Pezizomycetes genomes reveal the molecular basis of ectomycorrhizal truffle lifestyle.</title>
        <authorList>
            <person name="Murat C."/>
            <person name="Payen T."/>
            <person name="Noel B."/>
            <person name="Kuo A."/>
            <person name="Morin E."/>
            <person name="Chen J."/>
            <person name="Kohler A."/>
            <person name="Krizsan K."/>
            <person name="Balestrini R."/>
            <person name="Da Silva C."/>
            <person name="Montanini B."/>
            <person name="Hainaut M."/>
            <person name="Levati E."/>
            <person name="Barry K.W."/>
            <person name="Belfiori B."/>
            <person name="Cichocki N."/>
            <person name="Clum A."/>
            <person name="Dockter R.B."/>
            <person name="Fauchery L."/>
            <person name="Guy J."/>
            <person name="Iotti M."/>
            <person name="Le Tacon F."/>
            <person name="Lindquist E.A."/>
            <person name="Lipzen A."/>
            <person name="Malagnac F."/>
            <person name="Mello A."/>
            <person name="Molinier V."/>
            <person name="Miyauchi S."/>
            <person name="Poulain J."/>
            <person name="Riccioni C."/>
            <person name="Rubini A."/>
            <person name="Sitrit Y."/>
            <person name="Splivallo R."/>
            <person name="Traeger S."/>
            <person name="Wang M."/>
            <person name="Zifcakova L."/>
            <person name="Wipf D."/>
            <person name="Zambonelli A."/>
            <person name="Paolocci F."/>
            <person name="Nowrousian M."/>
            <person name="Ottonello S."/>
            <person name="Baldrian P."/>
            <person name="Spatafora J.W."/>
            <person name="Henrissat B."/>
            <person name="Nagy L.G."/>
            <person name="Aury J.M."/>
            <person name="Wincker P."/>
            <person name="Grigoriev I.V."/>
            <person name="Bonfante P."/>
            <person name="Martin F.M."/>
        </authorList>
    </citation>
    <scope>NUCLEOTIDE SEQUENCE [LARGE SCALE GENOMIC DNA]</scope>
    <source>
        <strain evidence="1 2">RN42</strain>
    </source>
</reference>
<gene>
    <name evidence="1" type="ORF">BJ508DRAFT_336693</name>
</gene>
<evidence type="ECO:0000313" key="2">
    <source>
        <dbReference type="Proteomes" id="UP000275078"/>
    </source>
</evidence>
<keyword evidence="2" id="KW-1185">Reference proteome</keyword>
<organism evidence="1 2">
    <name type="scientific">Ascobolus immersus RN42</name>
    <dbReference type="NCBI Taxonomy" id="1160509"/>
    <lineage>
        <taxon>Eukaryota</taxon>
        <taxon>Fungi</taxon>
        <taxon>Dikarya</taxon>
        <taxon>Ascomycota</taxon>
        <taxon>Pezizomycotina</taxon>
        <taxon>Pezizomycetes</taxon>
        <taxon>Pezizales</taxon>
        <taxon>Ascobolaceae</taxon>
        <taxon>Ascobolus</taxon>
    </lineage>
</organism>